<evidence type="ECO:0000313" key="4">
    <source>
        <dbReference type="Proteomes" id="UP000015103"/>
    </source>
</evidence>
<evidence type="ECO:0000256" key="1">
    <source>
        <dbReference type="ARBA" id="ARBA00022771"/>
    </source>
</evidence>
<keyword evidence="4" id="KW-1185">Reference proteome</keyword>
<dbReference type="STRING" id="13249.T1HLQ0"/>
<dbReference type="Gene3D" id="3.30.40.10">
    <property type="entry name" value="Zinc/RING finger domain, C3HC4 (zinc finger)"/>
    <property type="match status" value="1"/>
</dbReference>
<dbReference type="EMBL" id="ACPB03006667">
    <property type="status" value="NOT_ANNOTATED_CDS"/>
    <property type="molecule type" value="Genomic_DNA"/>
</dbReference>
<dbReference type="AlphaFoldDB" id="T1HLQ0"/>
<name>T1HLQ0_RHOPR</name>
<dbReference type="InterPro" id="IPR001841">
    <property type="entry name" value="Znf_RING"/>
</dbReference>
<keyword evidence="2" id="KW-0862">Zinc</keyword>
<dbReference type="InParanoid" id="T1HLQ0"/>
<reference evidence="3" key="1">
    <citation type="submission" date="2015-05" db="UniProtKB">
        <authorList>
            <consortium name="EnsemblMetazoa"/>
        </authorList>
    </citation>
    <scope>IDENTIFICATION</scope>
</reference>
<protein>
    <submittedName>
        <fullName evidence="3">E3 ubiquitin-protein ligase</fullName>
    </submittedName>
</protein>
<evidence type="ECO:0000256" key="2">
    <source>
        <dbReference type="ARBA" id="ARBA00022833"/>
    </source>
</evidence>
<organism evidence="3 4">
    <name type="scientific">Rhodnius prolixus</name>
    <name type="common">Triatomid bug</name>
    <dbReference type="NCBI Taxonomy" id="13249"/>
    <lineage>
        <taxon>Eukaryota</taxon>
        <taxon>Metazoa</taxon>
        <taxon>Ecdysozoa</taxon>
        <taxon>Arthropoda</taxon>
        <taxon>Hexapoda</taxon>
        <taxon>Insecta</taxon>
        <taxon>Pterygota</taxon>
        <taxon>Neoptera</taxon>
        <taxon>Paraneoptera</taxon>
        <taxon>Hemiptera</taxon>
        <taxon>Heteroptera</taxon>
        <taxon>Panheteroptera</taxon>
        <taxon>Cimicomorpha</taxon>
        <taxon>Reduviidae</taxon>
        <taxon>Triatominae</taxon>
        <taxon>Rhodnius</taxon>
    </lineage>
</organism>
<accession>T1HLQ0</accession>
<evidence type="ECO:0000313" key="3">
    <source>
        <dbReference type="EnsemblMetazoa" id="RPRC004974-PA"/>
    </source>
</evidence>
<sequence>MYELAFPGNKRAIEERLLCKEGDLELELETGCSCYNCRELAAGLAECPICLEGYRSVGVCACPHCANVTCWRCGAKLTACPFCRRPVTAPPVRNHAMERLIAKLQLPCSPVLLREDKLKEPREDSSTICPENCWRSCLLAATCNWKGDVSELATHLEVSHQVSVLVGSSITVEIGGFRSKVRASSTKTRQYIVSLASYASLFLCQISLQKKRLRLEFSGVTVSTNTKLNNGPKFGAWLEVCSSSRTMKGIMPISVNHGKSKELFISCDGLLSPWRNSDDQVTISITIRPLN</sequence>
<dbReference type="Proteomes" id="UP000015103">
    <property type="component" value="Unassembled WGS sequence"/>
</dbReference>
<keyword evidence="1" id="KW-0479">Metal-binding</keyword>
<dbReference type="PROSITE" id="PS50089">
    <property type="entry name" value="ZF_RING_2"/>
    <property type="match status" value="1"/>
</dbReference>
<dbReference type="SUPFAM" id="SSF57850">
    <property type="entry name" value="RING/U-box"/>
    <property type="match status" value="1"/>
</dbReference>
<dbReference type="VEuPathDB" id="VectorBase:RPRC004974"/>
<dbReference type="GO" id="GO:0008270">
    <property type="term" value="F:zinc ion binding"/>
    <property type="evidence" value="ECO:0007669"/>
    <property type="project" value="UniProtKB-KW"/>
</dbReference>
<dbReference type="InterPro" id="IPR013083">
    <property type="entry name" value="Znf_RING/FYVE/PHD"/>
</dbReference>
<dbReference type="eggNOG" id="ENOG502SZ46">
    <property type="taxonomic scope" value="Eukaryota"/>
</dbReference>
<dbReference type="OMA" id="FIHESIC"/>
<dbReference type="HOGENOM" id="CLU_957492_0_0_1"/>
<proteinExistence type="predicted"/>
<keyword evidence="1" id="KW-0863">Zinc-finger</keyword>
<dbReference type="EnsemblMetazoa" id="RPRC004974-RA">
    <property type="protein sequence ID" value="RPRC004974-PA"/>
    <property type="gene ID" value="RPRC004974"/>
</dbReference>